<dbReference type="GO" id="GO:0003847">
    <property type="term" value="F:1-alkyl-2-acetylglycerophosphocholine esterase activity"/>
    <property type="evidence" value="ECO:0007669"/>
    <property type="project" value="UniProtKB-EC"/>
</dbReference>
<comment type="caution">
    <text evidence="6">The sequence shown here is derived from an EMBL/GenBank/DDBJ whole genome shotgun (WGS) entry which is preliminary data.</text>
</comment>
<accession>A0A8H6GWB4</accession>
<dbReference type="Proteomes" id="UP000593570">
    <property type="component" value="Unassembled WGS sequence"/>
</dbReference>
<dbReference type="PANTHER" id="PTHR10272:SF14">
    <property type="entry name" value="PAF ACETYLHYDROLASE FAMILY PROTEIN"/>
    <property type="match status" value="1"/>
</dbReference>
<keyword evidence="2" id="KW-0378">Hydrolase</keyword>
<proteinExistence type="predicted"/>
<evidence type="ECO:0000256" key="2">
    <source>
        <dbReference type="ARBA" id="ARBA00022801"/>
    </source>
</evidence>
<dbReference type="EC" id="3.1.1.47" evidence="1"/>
<keyword evidence="5" id="KW-0732">Signal</keyword>
<dbReference type="AlphaFoldDB" id="A0A8H6GWB4"/>
<evidence type="ECO:0000256" key="4">
    <source>
        <dbReference type="ARBA" id="ARBA00023098"/>
    </source>
</evidence>
<keyword evidence="3" id="KW-0442">Lipid degradation</keyword>
<evidence type="ECO:0000313" key="7">
    <source>
        <dbReference type="Proteomes" id="UP000593570"/>
    </source>
</evidence>
<dbReference type="SUPFAM" id="SSF53474">
    <property type="entry name" value="alpha/beta-Hydrolases"/>
    <property type="match status" value="1"/>
</dbReference>
<feature type="signal peptide" evidence="5">
    <location>
        <begin position="1"/>
        <end position="16"/>
    </location>
</feature>
<protein>
    <recommendedName>
        <fullName evidence="1">1-alkyl-2-acetylglycerophosphocholine esterase</fullName>
        <ecNumber evidence="1">3.1.1.47</ecNumber>
    </recommendedName>
</protein>
<sequence length="360" mass="39035">MQFSLLFLSLLGAGNAILLPKPSGPYGVALRTEGMTDKHRIDPYDPKKGQRHVLASIFWPIDSASCSNTAVPYMPPAVAKFYGQRAQSMGLSNDTFAAFQYEVCKTPVAQKGCGSKKESFPLAVFSSGAGNSRLLYSNLARSLASYGNVVVLIDHPYDADLVVFPDGEIIKSGNIPETKEALINLTAVRAKDISFVISEVMRSSFQKNVFKGLPGPIDNKKIVALGHSLGGASAAVAALSDKRIRGGMDMDGQIFEPALSKGLDKPFFLMGRPNHSEEDTTWKKFYAKLRGPKQEIAVKGTVHGSFTDYPQLIKALNLPKSALKAVEQLVGTADPAHLEKFLSKTIVDYMKICFGEKAKN</sequence>
<evidence type="ECO:0000256" key="5">
    <source>
        <dbReference type="SAM" id="SignalP"/>
    </source>
</evidence>
<dbReference type="Pfam" id="PF03403">
    <property type="entry name" value="PAF-AH_p_II"/>
    <property type="match status" value="2"/>
</dbReference>
<reference evidence="6 7" key="1">
    <citation type="journal article" date="2020" name="bioRxiv">
        <title>A chromosome-scale genome assembly for the Fusarium oxysporum strain Fo5176 to establish a model Arabidopsis-fungal pathosystem.</title>
        <authorList>
            <person name="Fokkens L."/>
            <person name="Guo L."/>
            <person name="Dora S."/>
            <person name="Wang B."/>
            <person name="Ye K."/>
            <person name="Sanchez-Rodriguez C."/>
            <person name="Croll D."/>
        </authorList>
    </citation>
    <scope>NUCLEOTIDE SEQUENCE [LARGE SCALE GENOMIC DNA]</scope>
    <source>
        <strain evidence="6 7">Fo5176</strain>
    </source>
</reference>
<dbReference type="Gene3D" id="3.40.50.1820">
    <property type="entry name" value="alpha/beta hydrolase"/>
    <property type="match status" value="1"/>
</dbReference>
<feature type="chain" id="PRO_5034347266" description="1-alkyl-2-acetylglycerophosphocholine esterase" evidence="5">
    <location>
        <begin position="17"/>
        <end position="360"/>
    </location>
</feature>
<gene>
    <name evidence="6" type="ORF">HZS61_011119</name>
</gene>
<keyword evidence="4" id="KW-0443">Lipid metabolism</keyword>
<dbReference type="InterPro" id="IPR029058">
    <property type="entry name" value="AB_hydrolase_fold"/>
</dbReference>
<evidence type="ECO:0000256" key="1">
    <source>
        <dbReference type="ARBA" id="ARBA00013201"/>
    </source>
</evidence>
<dbReference type="EMBL" id="JACDXP010000004">
    <property type="protein sequence ID" value="KAF6525324.1"/>
    <property type="molecule type" value="Genomic_DNA"/>
</dbReference>
<organism evidence="6 7">
    <name type="scientific">Fusarium oxysporum f. sp. conglutinans</name>
    <dbReference type="NCBI Taxonomy" id="100902"/>
    <lineage>
        <taxon>Eukaryota</taxon>
        <taxon>Fungi</taxon>
        <taxon>Dikarya</taxon>
        <taxon>Ascomycota</taxon>
        <taxon>Pezizomycotina</taxon>
        <taxon>Sordariomycetes</taxon>
        <taxon>Hypocreomycetidae</taxon>
        <taxon>Hypocreales</taxon>
        <taxon>Nectriaceae</taxon>
        <taxon>Fusarium</taxon>
        <taxon>Fusarium oxysporum species complex</taxon>
    </lineage>
</organism>
<name>A0A8H6GWB4_FUSOX</name>
<evidence type="ECO:0000256" key="3">
    <source>
        <dbReference type="ARBA" id="ARBA00022963"/>
    </source>
</evidence>
<dbReference type="PANTHER" id="PTHR10272">
    <property type="entry name" value="PLATELET-ACTIVATING FACTOR ACETYLHYDROLASE"/>
    <property type="match status" value="1"/>
</dbReference>
<dbReference type="GO" id="GO:0016042">
    <property type="term" value="P:lipid catabolic process"/>
    <property type="evidence" value="ECO:0007669"/>
    <property type="project" value="UniProtKB-KW"/>
</dbReference>
<evidence type="ECO:0000313" key="6">
    <source>
        <dbReference type="EMBL" id="KAF6525324.1"/>
    </source>
</evidence>